<proteinExistence type="inferred from homology"/>
<protein>
    <recommendedName>
        <fullName evidence="2">tRNA(Met) cytidine acetate ligase</fullName>
        <ecNumber evidence="2">6.3.4.-</ecNumber>
    </recommendedName>
</protein>
<comment type="function">
    <text evidence="2">Catalyzes the formation of N(4)-acetylcytidine (ac(4)C) at the wobble position of elongator tRNA(Met), using acetate and ATP as substrates. First activates an acetate ion to form acetyladenylate (Ac-AMP) and then transfers the acetyl group to tRNA to form ac(4)C34.</text>
</comment>
<feature type="binding site" evidence="2">
    <location>
        <position position="163"/>
    </location>
    <ligand>
        <name>ATP</name>
        <dbReference type="ChEBI" id="CHEBI:30616"/>
    </ligand>
</feature>
<feature type="binding site" evidence="2">
    <location>
        <begin position="188"/>
        <end position="189"/>
    </location>
    <ligand>
        <name>ATP</name>
        <dbReference type="ChEBI" id="CHEBI:30616"/>
    </ligand>
</feature>
<dbReference type="GO" id="GO:0000049">
    <property type="term" value="F:tRNA binding"/>
    <property type="evidence" value="ECO:0007669"/>
    <property type="project" value="UniProtKB-KW"/>
</dbReference>
<organism evidence="3 4">
    <name type="scientific">Aceticella autotrophica</name>
    <dbReference type="NCBI Taxonomy" id="2755338"/>
    <lineage>
        <taxon>Bacteria</taxon>
        <taxon>Bacillati</taxon>
        <taxon>Bacillota</taxon>
        <taxon>Clostridia</taxon>
        <taxon>Thermoanaerobacterales</taxon>
        <taxon>Thermoanaerobacteraceae</taxon>
        <taxon>Aceticella</taxon>
    </lineage>
</organism>
<dbReference type="GO" id="GO:0005524">
    <property type="term" value="F:ATP binding"/>
    <property type="evidence" value="ECO:0007669"/>
    <property type="project" value="UniProtKB-KW"/>
</dbReference>
<dbReference type="NCBIfam" id="NF010191">
    <property type="entry name" value="PRK13670.1"/>
    <property type="match status" value="1"/>
</dbReference>
<dbReference type="SUPFAM" id="SSF52374">
    <property type="entry name" value="Nucleotidylyl transferase"/>
    <property type="match status" value="1"/>
</dbReference>
<keyword evidence="2" id="KW-0963">Cytoplasm</keyword>
<feature type="binding site" evidence="2">
    <location>
        <begin position="7"/>
        <end position="20"/>
    </location>
    <ligand>
        <name>ATP</name>
        <dbReference type="ChEBI" id="CHEBI:30616"/>
    </ligand>
</feature>
<dbReference type="Proteomes" id="UP000671913">
    <property type="component" value="Chromosome"/>
</dbReference>
<keyword evidence="2" id="KW-0547">Nucleotide-binding</keyword>
<keyword evidence="2" id="KW-0694">RNA-binding</keyword>
<dbReference type="KEGG" id="aaut:ACETAC_06985"/>
<dbReference type="Gene3D" id="3.40.50.620">
    <property type="entry name" value="HUPs"/>
    <property type="match status" value="1"/>
</dbReference>
<gene>
    <name evidence="2" type="primary">tmcAL</name>
    <name evidence="3" type="ORF">ACETAC_06985</name>
</gene>
<dbReference type="InterPro" id="IPR008513">
    <property type="entry name" value="tRNA(Met)_cyd_acetate_ligase"/>
</dbReference>
<keyword evidence="4" id="KW-1185">Reference proteome</keyword>
<dbReference type="GO" id="GO:0006400">
    <property type="term" value="P:tRNA modification"/>
    <property type="evidence" value="ECO:0007669"/>
    <property type="project" value="UniProtKB-UniRule"/>
</dbReference>
<dbReference type="PANTHER" id="PTHR37825">
    <property type="entry name" value="TRNA(MET) CYTIDINE ACETATE LIGASE"/>
    <property type="match status" value="1"/>
</dbReference>
<keyword evidence="2" id="KW-0067">ATP-binding</keyword>
<name>A0A975AUF3_9THEO</name>
<accession>A0A975AUF3</accession>
<sequence length="400" mass="44769">MSILGIIAEYNPLHNGHIYHIEESTKLTNSNSIVAVISGNFVQRGEPSIIDKWSRTKMALLSGIDLVIELPTVYAVSTAETFAYGACKLLDSLRIIDFLSFGSEAGTITWLNKIASLLVEEPKIYKDYLKKSLSTGITYAAAREFAITNILGENYSKFLKNSNNILAIEYLKALLKLNSKIKPLTIKRIGPDYNSLNDLKYFASATSIRHNILKGNKSFLDKCLPPVSKEILINCFTKGLGPVSLEQFSSIILYLLRSGYDLKNVFDVGEGLENRIYKAAKMTNNIYDLINMVKTKRYTESRLKRILIHALLGINSELYKSFAGPNYIRVLGFNSKGLNLLKLIHTKSNLPIITRVGSYKKSIKDCRLFEKDLFATDIYTLALKGKPASGMDLTQPIIIN</sequence>
<keyword evidence="2" id="KW-0820">tRNA-binding</keyword>
<dbReference type="InterPro" id="IPR014729">
    <property type="entry name" value="Rossmann-like_a/b/a_fold"/>
</dbReference>
<dbReference type="GO" id="GO:0005737">
    <property type="term" value="C:cytoplasm"/>
    <property type="evidence" value="ECO:0007669"/>
    <property type="project" value="UniProtKB-SubCell"/>
</dbReference>
<keyword evidence="1 2" id="KW-0819">tRNA processing</keyword>
<evidence type="ECO:0000256" key="1">
    <source>
        <dbReference type="ARBA" id="ARBA00022694"/>
    </source>
</evidence>
<dbReference type="PANTHER" id="PTHR37825:SF1">
    <property type="entry name" value="TRNA(MET) CYTIDINE ACETATE LIGASE"/>
    <property type="match status" value="1"/>
</dbReference>
<dbReference type="AlphaFoldDB" id="A0A975AUF3"/>
<dbReference type="GO" id="GO:0016879">
    <property type="term" value="F:ligase activity, forming carbon-nitrogen bonds"/>
    <property type="evidence" value="ECO:0007669"/>
    <property type="project" value="UniProtKB-UniRule"/>
</dbReference>
<evidence type="ECO:0000313" key="3">
    <source>
        <dbReference type="EMBL" id="QSZ26655.1"/>
    </source>
</evidence>
<dbReference type="Pfam" id="PF05636">
    <property type="entry name" value="HIGH_NTase1"/>
    <property type="match status" value="1"/>
</dbReference>
<dbReference type="RefSeq" id="WP_284679332.1">
    <property type="nucleotide sequence ID" value="NZ_CP060096.1"/>
</dbReference>
<keyword evidence="2" id="KW-0436">Ligase</keyword>
<comment type="similarity">
    <text evidence="2">Belongs to the TmcAL family.</text>
</comment>
<dbReference type="HAMAP" id="MF_01539">
    <property type="entry name" value="TmcAL"/>
    <property type="match status" value="1"/>
</dbReference>
<reference evidence="3" key="1">
    <citation type="submission" date="2020-08" db="EMBL/GenBank/DDBJ databases">
        <title>Genomic insights into the carbon and energy metabolism of the first obligate autotrophic acetogenic bacterium Aceticella autotrophica gen. nov., sp. nov.</title>
        <authorList>
            <person name="Toshchakov S.V."/>
            <person name="Elcheninov A.G."/>
            <person name="Kublanov I.V."/>
            <person name="Frolov E.N."/>
            <person name="Lebedinsky A.V."/>
        </authorList>
    </citation>
    <scope>NUCLEOTIDE SEQUENCE</scope>
    <source>
        <strain evidence="3">3443-3Ac</strain>
    </source>
</reference>
<dbReference type="EMBL" id="CP060096">
    <property type="protein sequence ID" value="QSZ26655.1"/>
    <property type="molecule type" value="Genomic_DNA"/>
</dbReference>
<evidence type="ECO:0000256" key="2">
    <source>
        <dbReference type="HAMAP-Rule" id="MF_01539"/>
    </source>
</evidence>
<evidence type="ECO:0000313" key="4">
    <source>
        <dbReference type="Proteomes" id="UP000671913"/>
    </source>
</evidence>
<comment type="subcellular location">
    <subcellularLocation>
        <location evidence="2">Cytoplasm</location>
    </subcellularLocation>
</comment>
<feature type="binding site" evidence="2">
    <location>
        <position position="102"/>
    </location>
    <ligand>
        <name>ATP</name>
        <dbReference type="ChEBI" id="CHEBI:30616"/>
    </ligand>
</feature>
<dbReference type="EC" id="6.3.4.-" evidence="2"/>
<comment type="catalytic activity">
    <reaction evidence="2">
        <text>cytidine(34) in elongator tRNA(Met) + acetate + ATP = N(4)-acetylcytidine(34) in elongator tRNA(Met) + AMP + diphosphate</text>
        <dbReference type="Rhea" id="RHEA:58144"/>
        <dbReference type="Rhea" id="RHEA-COMP:10693"/>
        <dbReference type="Rhea" id="RHEA-COMP:10694"/>
        <dbReference type="ChEBI" id="CHEBI:30089"/>
        <dbReference type="ChEBI" id="CHEBI:30616"/>
        <dbReference type="ChEBI" id="CHEBI:33019"/>
        <dbReference type="ChEBI" id="CHEBI:74900"/>
        <dbReference type="ChEBI" id="CHEBI:82748"/>
        <dbReference type="ChEBI" id="CHEBI:456215"/>
    </reaction>
</comment>